<dbReference type="AlphaFoldDB" id="A0A7H1N1W0"/>
<sequence length="59" mass="6811">MNHLLYNIEHDRVDPVFFAVVPDSFMTGSGSVRPHHRSGGEWREEVERPIVASGDRWSF</sequence>
<dbReference type="EMBL" id="CP053923">
    <property type="protein sequence ID" value="QNT69696.1"/>
    <property type="molecule type" value="Genomic_DNA"/>
</dbReference>
<proteinExistence type="predicted"/>
<keyword evidence="2" id="KW-1185">Reference proteome</keyword>
<protein>
    <submittedName>
        <fullName evidence="1">Uncharacterized protein</fullName>
    </submittedName>
</protein>
<accession>A0A7H1N1W0</accession>
<dbReference type="RefSeq" id="WP_190260213.1">
    <property type="nucleotide sequence ID" value="NZ_CP053923.1"/>
</dbReference>
<dbReference type="KEGG" id="dvn:HQ394_10635"/>
<organism evidence="1 2">
    <name type="scientific">Defluviicoccus vanus</name>
    <dbReference type="NCBI Taxonomy" id="111831"/>
    <lineage>
        <taxon>Bacteria</taxon>
        <taxon>Pseudomonadati</taxon>
        <taxon>Pseudomonadota</taxon>
        <taxon>Alphaproteobacteria</taxon>
        <taxon>Rhodospirillales</taxon>
        <taxon>Rhodospirillaceae</taxon>
        <taxon>Defluviicoccus</taxon>
    </lineage>
</organism>
<evidence type="ECO:0000313" key="1">
    <source>
        <dbReference type="EMBL" id="QNT69696.1"/>
    </source>
</evidence>
<name>A0A7H1N1W0_9PROT</name>
<gene>
    <name evidence="1" type="ORF">HQ394_10635</name>
</gene>
<reference evidence="1 2" key="1">
    <citation type="submission" date="2020-05" db="EMBL/GenBank/DDBJ databases">
        <title>Complete closed genome sequence of Defluviicoccus vanus.</title>
        <authorList>
            <person name="Bessarab I."/>
            <person name="Arumugam K."/>
            <person name="Maszenan A.M."/>
            <person name="Seviour R.J."/>
            <person name="Williams R.B."/>
        </authorList>
    </citation>
    <scope>NUCLEOTIDE SEQUENCE [LARGE SCALE GENOMIC DNA]</scope>
    <source>
        <strain evidence="1 2">Ben 114</strain>
    </source>
</reference>
<evidence type="ECO:0000313" key="2">
    <source>
        <dbReference type="Proteomes" id="UP000516369"/>
    </source>
</evidence>
<dbReference type="Proteomes" id="UP000516369">
    <property type="component" value="Chromosome"/>
</dbReference>